<evidence type="ECO:0000256" key="2">
    <source>
        <dbReference type="ARBA" id="ARBA00023125"/>
    </source>
</evidence>
<dbReference type="GO" id="GO:0043565">
    <property type="term" value="F:sequence-specific DNA binding"/>
    <property type="evidence" value="ECO:0007669"/>
    <property type="project" value="InterPro"/>
</dbReference>
<dbReference type="InterPro" id="IPR009057">
    <property type="entry name" value="Homeodomain-like_sf"/>
</dbReference>
<dbReference type="PROSITE" id="PS01124">
    <property type="entry name" value="HTH_ARAC_FAMILY_2"/>
    <property type="match status" value="1"/>
</dbReference>
<organism evidence="6 7">
    <name type="scientific">Paenibacillus albicereus</name>
    <dbReference type="NCBI Taxonomy" id="2726185"/>
    <lineage>
        <taxon>Bacteria</taxon>
        <taxon>Bacillati</taxon>
        <taxon>Bacillota</taxon>
        <taxon>Bacilli</taxon>
        <taxon>Bacillales</taxon>
        <taxon>Paenibacillaceae</taxon>
        <taxon>Paenibacillus</taxon>
    </lineage>
</organism>
<dbReference type="PANTHER" id="PTHR43280:SF2">
    <property type="entry name" value="HTH-TYPE TRANSCRIPTIONAL REGULATOR EXSA"/>
    <property type="match status" value="1"/>
</dbReference>
<protein>
    <submittedName>
        <fullName evidence="6">AraC family transcriptional regulator</fullName>
    </submittedName>
</protein>
<evidence type="ECO:0000256" key="3">
    <source>
        <dbReference type="ARBA" id="ARBA00023163"/>
    </source>
</evidence>
<dbReference type="SMART" id="SM00342">
    <property type="entry name" value="HTH_ARAC"/>
    <property type="match status" value="1"/>
</dbReference>
<evidence type="ECO:0000259" key="5">
    <source>
        <dbReference type="PROSITE" id="PS01124"/>
    </source>
</evidence>
<evidence type="ECO:0000256" key="4">
    <source>
        <dbReference type="SAM" id="MobiDB-lite"/>
    </source>
</evidence>
<dbReference type="InterPro" id="IPR018060">
    <property type="entry name" value="HTH_AraC"/>
</dbReference>
<keyword evidence="3" id="KW-0804">Transcription</keyword>
<dbReference type="Gene3D" id="2.60.120.10">
    <property type="entry name" value="Jelly Rolls"/>
    <property type="match status" value="1"/>
</dbReference>
<feature type="domain" description="HTH araC/xylS-type" evidence="5">
    <location>
        <begin position="243"/>
        <end position="325"/>
    </location>
</feature>
<dbReference type="RefSeq" id="WP_168906754.1">
    <property type="nucleotide sequence ID" value="NZ_CP051428.1"/>
</dbReference>
<keyword evidence="7" id="KW-1185">Reference proteome</keyword>
<dbReference type="AlphaFoldDB" id="A0A6H2GUL1"/>
<keyword evidence="1" id="KW-0805">Transcription regulation</keyword>
<dbReference type="EMBL" id="CP051428">
    <property type="protein sequence ID" value="QJC51100.1"/>
    <property type="molecule type" value="Genomic_DNA"/>
</dbReference>
<dbReference type="Proteomes" id="UP000502136">
    <property type="component" value="Chromosome"/>
</dbReference>
<accession>A0A6H2GUL1</accession>
<dbReference type="PANTHER" id="PTHR43280">
    <property type="entry name" value="ARAC-FAMILY TRANSCRIPTIONAL REGULATOR"/>
    <property type="match status" value="1"/>
</dbReference>
<dbReference type="InterPro" id="IPR037923">
    <property type="entry name" value="HTH-like"/>
</dbReference>
<evidence type="ECO:0000256" key="1">
    <source>
        <dbReference type="ARBA" id="ARBA00023015"/>
    </source>
</evidence>
<dbReference type="Pfam" id="PF12833">
    <property type="entry name" value="HTH_18"/>
    <property type="match status" value="1"/>
</dbReference>
<dbReference type="SUPFAM" id="SSF51215">
    <property type="entry name" value="Regulatory protein AraC"/>
    <property type="match status" value="1"/>
</dbReference>
<keyword evidence="2" id="KW-0238">DNA-binding</keyword>
<gene>
    <name evidence="6" type="ORF">HGI30_05675</name>
</gene>
<evidence type="ECO:0000313" key="6">
    <source>
        <dbReference type="EMBL" id="QJC51100.1"/>
    </source>
</evidence>
<sequence>MAEAVPAPEGGSVLSETMFADVKTTLNLFGIHRREVRGDWSYPSHQHPQYEINFLLAGSQIMTVGGRELVQSPGDLLLIRPGERHSSRSGDGRPFDYFCLHFDLDDRLFLPLLGRLDQTLFRADSELARKASPVLRKMLEPAQSAVAGAGHGPGSVAARMRLQAAAFELFAMLWDAITAESLLQLPRSSYAKEELAQEIAARLQGAASLNFRHARGPGAAGASAATDGRGEEEGDDADGQGGLRRIAAELGISVSHCGRVFREVYGQSPRAYWSSLVLHESKQLLSDSKHSIQMISGVLGYRDIAHFSRQFKRWTGLSPSAYRRRQLHSSGGERAE</sequence>
<dbReference type="SUPFAM" id="SSF46689">
    <property type="entry name" value="Homeodomain-like"/>
    <property type="match status" value="1"/>
</dbReference>
<dbReference type="InterPro" id="IPR014710">
    <property type="entry name" value="RmlC-like_jellyroll"/>
</dbReference>
<feature type="region of interest" description="Disordered" evidence="4">
    <location>
        <begin position="214"/>
        <end position="240"/>
    </location>
</feature>
<feature type="compositionally biased region" description="Low complexity" evidence="4">
    <location>
        <begin position="216"/>
        <end position="227"/>
    </location>
</feature>
<dbReference type="Gene3D" id="1.10.10.60">
    <property type="entry name" value="Homeodomain-like"/>
    <property type="match status" value="2"/>
</dbReference>
<dbReference type="GO" id="GO:0003700">
    <property type="term" value="F:DNA-binding transcription factor activity"/>
    <property type="evidence" value="ECO:0007669"/>
    <property type="project" value="InterPro"/>
</dbReference>
<reference evidence="6 7" key="1">
    <citation type="submission" date="2020-04" db="EMBL/GenBank/DDBJ databases">
        <title>Novel Paenibacillus strain UniB2 isolated from commercial digestive syrup.</title>
        <authorList>
            <person name="Thorat V."/>
            <person name="Kirdat K."/>
            <person name="Tiwarekar B."/>
            <person name="Yadav A."/>
        </authorList>
    </citation>
    <scope>NUCLEOTIDE SEQUENCE [LARGE SCALE GENOMIC DNA]</scope>
    <source>
        <strain evidence="6 7">UniB2</strain>
    </source>
</reference>
<dbReference type="KEGG" id="palr:HGI30_05675"/>
<dbReference type="InterPro" id="IPR003313">
    <property type="entry name" value="AraC-bd"/>
</dbReference>
<name>A0A6H2GUL1_9BACL</name>
<evidence type="ECO:0000313" key="7">
    <source>
        <dbReference type="Proteomes" id="UP000502136"/>
    </source>
</evidence>
<dbReference type="Pfam" id="PF02311">
    <property type="entry name" value="AraC_binding"/>
    <property type="match status" value="1"/>
</dbReference>
<proteinExistence type="predicted"/>